<dbReference type="Proteomes" id="UP000254060">
    <property type="component" value="Unassembled WGS sequence"/>
</dbReference>
<proteinExistence type="predicted"/>
<dbReference type="STRING" id="1397694.GCA_000702585_00416"/>
<sequence length="220" mass="25311">MTINRNQKPRWVYRLRRGLLFLPAIAFAIYAWPSEPASEQTETVQTSEATNDVAYTIKERRAVEENDSLRYEYDVVVHGQPDVEALQAISHDVIDEVTARDTFQAALIQFYDHEAYIGTDSPLGQAVFGPGGDWGLAGTVEPGDYDEMSFGWQLREKEWDTQLSEDEVRVWRAWNDVYEEKDSDHPDIRSRVTRTISTKYGLEPEDVQHIVLKQNVWASL</sequence>
<accession>A0A377FYI4</accession>
<dbReference type="AlphaFoldDB" id="A0A377FYI4"/>
<dbReference type="EMBL" id="UGGP01000001">
    <property type="protein sequence ID" value="STO09556.1"/>
    <property type="molecule type" value="Genomic_DNA"/>
</dbReference>
<organism evidence="1 2">
    <name type="scientific">Exiguobacterium aurantiacum</name>
    <dbReference type="NCBI Taxonomy" id="33987"/>
    <lineage>
        <taxon>Bacteria</taxon>
        <taxon>Bacillati</taxon>
        <taxon>Bacillota</taxon>
        <taxon>Bacilli</taxon>
        <taxon>Bacillales</taxon>
        <taxon>Bacillales Family XII. Incertae Sedis</taxon>
        <taxon>Exiguobacterium</taxon>
    </lineage>
</organism>
<evidence type="ECO:0000313" key="2">
    <source>
        <dbReference type="Proteomes" id="UP000254060"/>
    </source>
</evidence>
<protein>
    <submittedName>
        <fullName evidence="1">Uncharacterized protein</fullName>
    </submittedName>
</protein>
<dbReference type="RefSeq" id="WP_029333934.1">
    <property type="nucleotide sequence ID" value="NZ_UGGP01000001.1"/>
</dbReference>
<name>A0A377FYI4_9BACL</name>
<reference evidence="1 2" key="1">
    <citation type="submission" date="2018-06" db="EMBL/GenBank/DDBJ databases">
        <authorList>
            <consortium name="Pathogen Informatics"/>
            <person name="Doyle S."/>
        </authorList>
    </citation>
    <scope>NUCLEOTIDE SEQUENCE [LARGE SCALE GENOMIC DNA]</scope>
    <source>
        <strain evidence="1 2">NCTC13163</strain>
    </source>
</reference>
<evidence type="ECO:0000313" key="1">
    <source>
        <dbReference type="EMBL" id="STO09556.1"/>
    </source>
</evidence>
<gene>
    <name evidence="1" type="ORF">NCTC13163_02994</name>
</gene>